<dbReference type="PANTHER" id="PTHR13493:SF3">
    <property type="entry name" value="RRNA N6-ADENOSINE-METHYLTRANSFERASE ZCCHC4"/>
    <property type="match status" value="1"/>
</dbReference>
<dbReference type="SMART" id="SM00343">
    <property type="entry name" value="ZnF_C2HC"/>
    <property type="match status" value="1"/>
</dbReference>
<evidence type="ECO:0000313" key="14">
    <source>
        <dbReference type="Proteomes" id="UP000694396"/>
    </source>
</evidence>
<evidence type="ECO:0000313" key="13">
    <source>
        <dbReference type="Ensembl" id="ENSCRFP00000005304.1"/>
    </source>
</evidence>
<evidence type="ECO:0000259" key="12">
    <source>
        <dbReference type="PROSITE" id="PS51999"/>
    </source>
</evidence>
<keyword evidence="8" id="KW-0862">Zinc</keyword>
<evidence type="ECO:0000256" key="10">
    <source>
        <dbReference type="SAM" id="MobiDB-lite"/>
    </source>
</evidence>
<comment type="subcellular location">
    <subcellularLocation>
        <location evidence="1">Cytoplasm</location>
    </subcellularLocation>
</comment>
<evidence type="ECO:0000256" key="1">
    <source>
        <dbReference type="ARBA" id="ARBA00004496"/>
    </source>
</evidence>
<dbReference type="AlphaFoldDB" id="A0A8C3P4J0"/>
<dbReference type="PROSITE" id="PS51999">
    <property type="entry name" value="ZF_GRF"/>
    <property type="match status" value="1"/>
</dbReference>
<evidence type="ECO:0000256" key="7">
    <source>
        <dbReference type="ARBA" id="ARBA00022771"/>
    </source>
</evidence>
<dbReference type="Pfam" id="PF06839">
    <property type="entry name" value="Zn_ribbon_GRF"/>
    <property type="match status" value="1"/>
</dbReference>
<keyword evidence="7 9" id="KW-0863">Zinc-finger</keyword>
<dbReference type="SMR" id="A0A8C3P4J0"/>
<feature type="region of interest" description="Disordered" evidence="10">
    <location>
        <begin position="29"/>
        <end position="66"/>
    </location>
</feature>
<keyword evidence="6" id="KW-0479">Metal-binding</keyword>
<evidence type="ECO:0000256" key="2">
    <source>
        <dbReference type="ARBA" id="ARBA00022490"/>
    </source>
</evidence>
<dbReference type="PANTHER" id="PTHR13493">
    <property type="entry name" value="ZINC FINGER CCHC DOMAIN-CONTAINING"/>
    <property type="match status" value="1"/>
</dbReference>
<dbReference type="Proteomes" id="UP000694396">
    <property type="component" value="Unplaced"/>
</dbReference>
<keyword evidence="3" id="KW-0489">Methyltransferase</keyword>
<dbReference type="InterPro" id="IPR041370">
    <property type="entry name" value="Mlase_EEF1AKMT1/ZCCHC4"/>
</dbReference>
<evidence type="ECO:0000256" key="9">
    <source>
        <dbReference type="PROSITE-ProRule" id="PRU00047"/>
    </source>
</evidence>
<dbReference type="GO" id="GO:0008270">
    <property type="term" value="F:zinc ion binding"/>
    <property type="evidence" value="ECO:0007669"/>
    <property type="project" value="UniProtKB-KW"/>
</dbReference>
<organism evidence="13 14">
    <name type="scientific">Cyanoderma ruficeps</name>
    <name type="common">rufous-capped babbler</name>
    <dbReference type="NCBI Taxonomy" id="181631"/>
    <lineage>
        <taxon>Eukaryota</taxon>
        <taxon>Metazoa</taxon>
        <taxon>Chordata</taxon>
        <taxon>Craniata</taxon>
        <taxon>Vertebrata</taxon>
        <taxon>Euteleostomi</taxon>
        <taxon>Archelosauria</taxon>
        <taxon>Archosauria</taxon>
        <taxon>Dinosauria</taxon>
        <taxon>Saurischia</taxon>
        <taxon>Theropoda</taxon>
        <taxon>Coelurosauria</taxon>
        <taxon>Aves</taxon>
        <taxon>Neognathae</taxon>
        <taxon>Neoaves</taxon>
        <taxon>Telluraves</taxon>
        <taxon>Australaves</taxon>
        <taxon>Passeriformes</taxon>
        <taxon>Sylvioidea</taxon>
        <taxon>Timaliidae</taxon>
        <taxon>Cyanoderma</taxon>
    </lineage>
</organism>
<feature type="compositionally biased region" description="Low complexity" evidence="10">
    <location>
        <begin position="57"/>
        <end position="66"/>
    </location>
</feature>
<evidence type="ECO:0000256" key="8">
    <source>
        <dbReference type="ARBA" id="ARBA00022833"/>
    </source>
</evidence>
<evidence type="ECO:0000256" key="6">
    <source>
        <dbReference type="ARBA" id="ARBA00022723"/>
    </source>
</evidence>
<dbReference type="InterPro" id="IPR001878">
    <property type="entry name" value="Znf_CCHC"/>
</dbReference>
<dbReference type="Ensembl" id="ENSCRFT00000005507.1">
    <property type="protein sequence ID" value="ENSCRFP00000005304.1"/>
    <property type="gene ID" value="ENSCRFG00000004278.1"/>
</dbReference>
<dbReference type="GO" id="GO:0005737">
    <property type="term" value="C:cytoplasm"/>
    <property type="evidence" value="ECO:0007669"/>
    <property type="project" value="UniProtKB-SubCell"/>
</dbReference>
<dbReference type="GO" id="GO:0003676">
    <property type="term" value="F:nucleic acid binding"/>
    <property type="evidence" value="ECO:0007669"/>
    <property type="project" value="InterPro"/>
</dbReference>
<proteinExistence type="predicted"/>
<dbReference type="InterPro" id="IPR039846">
    <property type="entry name" value="ZCCHC4"/>
</dbReference>
<evidence type="ECO:0000256" key="3">
    <source>
        <dbReference type="ARBA" id="ARBA00022603"/>
    </source>
</evidence>
<sequence length="551" mass="63270">MVVSMRAVTKNWGLLFLWEGPVPVGRAGRCAGAGRRSAGERRPPPRRGARREGGGAMAAAAGPERPGPSALALLGTGPGAPCCPHGPALLFVKTSQGNEEGRRFYACSACRDRKDCNFFQWEDEKVSETRLAAREEYNRNHQPSFTHRQNVDRYKNFVLLPSSKRRFCQECQQLLLPAEWEKHSDHQFLCDITAAHLKSPSQLLYPLENKKTNAQYLFADRSCQFLLNLLIDLGFRRVLSVGTPRLHEMIQSKASQEEFSVRSLLLDIDFRYSQFYTEDEFCHYNMFNHHFFGGEAAHETCRKFLCEENGERVIMVTDPPFGGLVEALASSFKKLMAMWRETEKEGDDNKEMPMFWIFPYFFESRILDFFPSFSMMDYQVDYDNHALYKHGKTGRRQSPVRIFTNLTPSMIVLPEEEGYRFCTVCQRYVSSGNQHCEICNSCTSKDGRQWKHCVLCKKCVKPSWFHCNNCNCCTLQKHSCEKTEVGCFVCGKAGHKRTACPSLSHARTACQPDKKKRQKTRKRVKIGVCKRFAMKYAIFSKRKVKNKKKKT</sequence>
<reference evidence="13" key="2">
    <citation type="submission" date="2025-09" db="UniProtKB">
        <authorList>
            <consortium name="Ensembl"/>
        </authorList>
    </citation>
    <scope>IDENTIFICATION</scope>
</reference>
<protein>
    <submittedName>
        <fullName evidence="13">Zinc finger CCHC-type containing 4</fullName>
    </submittedName>
</protein>
<reference evidence="13" key="1">
    <citation type="submission" date="2025-08" db="UniProtKB">
        <authorList>
            <consortium name="Ensembl"/>
        </authorList>
    </citation>
    <scope>IDENTIFICATION</scope>
</reference>
<evidence type="ECO:0000256" key="5">
    <source>
        <dbReference type="ARBA" id="ARBA00022691"/>
    </source>
</evidence>
<dbReference type="Pfam" id="PF10237">
    <property type="entry name" value="N6-adenineMlase"/>
    <property type="match status" value="1"/>
</dbReference>
<feature type="domain" description="CCHC-type" evidence="11">
    <location>
        <begin position="487"/>
        <end position="502"/>
    </location>
</feature>
<dbReference type="GO" id="GO:0005730">
    <property type="term" value="C:nucleolus"/>
    <property type="evidence" value="ECO:0007669"/>
    <property type="project" value="TreeGrafter"/>
</dbReference>
<keyword evidence="5" id="KW-0949">S-adenosyl-L-methionine</keyword>
<evidence type="ECO:0000256" key="4">
    <source>
        <dbReference type="ARBA" id="ARBA00022679"/>
    </source>
</evidence>
<dbReference type="GO" id="GO:0008988">
    <property type="term" value="F:rRNA (adenine-N6-)-methyltransferase activity"/>
    <property type="evidence" value="ECO:0007669"/>
    <property type="project" value="InterPro"/>
</dbReference>
<dbReference type="InterPro" id="IPR010666">
    <property type="entry name" value="Znf_GRF"/>
</dbReference>
<keyword evidence="4" id="KW-0808">Transferase</keyword>
<dbReference type="PROSITE" id="PS50158">
    <property type="entry name" value="ZF_CCHC"/>
    <property type="match status" value="1"/>
</dbReference>
<keyword evidence="2" id="KW-0963">Cytoplasm</keyword>
<name>A0A8C3P4J0_9PASS</name>
<dbReference type="PROSITE" id="PS50216">
    <property type="entry name" value="DHHC"/>
    <property type="match status" value="1"/>
</dbReference>
<keyword evidence="14" id="KW-1185">Reference proteome</keyword>
<accession>A0A8C3P4J0</accession>
<feature type="domain" description="GRF-type" evidence="12">
    <location>
        <begin position="83"/>
        <end position="125"/>
    </location>
</feature>
<evidence type="ECO:0000259" key="11">
    <source>
        <dbReference type="PROSITE" id="PS50158"/>
    </source>
</evidence>